<evidence type="ECO:0000313" key="3">
    <source>
        <dbReference type="Proteomes" id="UP001165679"/>
    </source>
</evidence>
<keyword evidence="1" id="KW-0812">Transmembrane</keyword>
<evidence type="ECO:0000256" key="1">
    <source>
        <dbReference type="SAM" id="Phobius"/>
    </source>
</evidence>
<keyword evidence="1" id="KW-0472">Membrane</keyword>
<accession>A0AA42CHH7</accession>
<evidence type="ECO:0008006" key="4">
    <source>
        <dbReference type="Google" id="ProtNLM"/>
    </source>
</evidence>
<comment type="caution">
    <text evidence="2">The sequence shown here is derived from an EMBL/GenBank/DDBJ whole genome shotgun (WGS) entry which is preliminary data.</text>
</comment>
<dbReference type="AlphaFoldDB" id="A0AA42CHH7"/>
<organism evidence="2 3">
    <name type="scientific">Limobrevibacterium gyesilva</name>
    <dbReference type="NCBI Taxonomy" id="2991712"/>
    <lineage>
        <taxon>Bacteria</taxon>
        <taxon>Pseudomonadati</taxon>
        <taxon>Pseudomonadota</taxon>
        <taxon>Alphaproteobacteria</taxon>
        <taxon>Acetobacterales</taxon>
        <taxon>Acetobacteraceae</taxon>
        <taxon>Limobrevibacterium</taxon>
    </lineage>
</organism>
<keyword evidence="3" id="KW-1185">Reference proteome</keyword>
<protein>
    <recommendedName>
        <fullName evidence="4">DUF883 domain-containing protein</fullName>
    </recommendedName>
</protein>
<evidence type="ECO:0000313" key="2">
    <source>
        <dbReference type="EMBL" id="MCW3474875.1"/>
    </source>
</evidence>
<name>A0AA42CHH7_9PROT</name>
<gene>
    <name evidence="2" type="ORF">OL599_09795</name>
</gene>
<dbReference type="RefSeq" id="WP_264713528.1">
    <property type="nucleotide sequence ID" value="NZ_JAPDNT010000005.1"/>
</dbReference>
<feature type="transmembrane region" description="Helical" evidence="1">
    <location>
        <begin position="84"/>
        <end position="102"/>
    </location>
</feature>
<reference evidence="2" key="2">
    <citation type="submission" date="2022-10" db="EMBL/GenBank/DDBJ databases">
        <authorList>
            <person name="Trinh H.N."/>
        </authorList>
    </citation>
    <scope>NUCLEOTIDE SEQUENCE</scope>
    <source>
        <strain evidence="2">RN2-1</strain>
    </source>
</reference>
<dbReference type="EMBL" id="JAPDNT010000005">
    <property type="protein sequence ID" value="MCW3474875.1"/>
    <property type="molecule type" value="Genomic_DNA"/>
</dbReference>
<reference evidence="2" key="1">
    <citation type="submission" date="2022-09" db="EMBL/GenBank/DDBJ databases">
        <title>Rhodovastum sp. nov. RN2-1 isolated from soil in Seongnam, South Korea.</title>
        <authorList>
            <person name="Le N.T."/>
        </authorList>
    </citation>
    <scope>NUCLEOTIDE SEQUENCE</scope>
    <source>
        <strain evidence="2">RN2-1</strain>
    </source>
</reference>
<keyword evidence="1" id="KW-1133">Transmembrane helix</keyword>
<proteinExistence type="predicted"/>
<sequence>MTDTDYSRTIKQVGKEARDTIGTAANTADDMSHRISDAATEAGAAVREAARKVSAAAGDIGEQAIERGNRYRKDVLEHVESQPMTSVMVAAAAAFAVGLLLGRR</sequence>
<dbReference type="Proteomes" id="UP001165679">
    <property type="component" value="Unassembled WGS sequence"/>
</dbReference>